<sequence>MEHSNNEKSLTERISDWKIISLIIVCITVVGFFVANFLLHFLQQVLHLVEGFATNPEKINFHTFSVDWHYFFIFQQEWIEFYVGFYILIGISVLKLLYNVKMNYQSINKGQHGTNEFEKVKNMKRQYLSIPSKAEEYEGKGGTIIAGLHEGNNYQLLIDDAPVHTMVIGITRSGKGETFVVPMIDVQSRASEKPSMVINDPKGELAGASYETLTERGYDVHVFNLIQHDMSMGFNPLQLVIDSWKKGRYSDAQKYANSVAFSLYHDPNAKDPFWSNSAKSLVTAIILALTEDMVNQGKEERVTMYSVANFLSTKGSDNDEEGNNELDLFFQARDENNSARMMYATSNFATGNTRGSIFSVAMDKLQIFTLEPNAKVTGYNSLDLTDIGFGDKPIALFMATPDSDKSNEVLASILISQLYRVNSEKATKSKSGKMKRNVHFLLDEFGNMSTIEGMAGMVTVGAGRGFRYHLIIQAYSQVKSMYGEESDTIIGNCSNQIYILTEDKSTAEHYSSMLGTRTITDVSRSGELHSFDKSHSESTKERALLTPDELMRLQEGQSVVIRVNKRQDMKRRKIEPKPIFNKDQTKHKFRYEYLAKEFDTSKSILSLPIVSDTYYDMNLNQMVYSAKVRDDLYLPMADLMVREDFIRLKRNLLQVEGLSKKDSETTQKQMQEMDNWSFLHYLSYLVYRPNFEALHLKLIEPVHKYLQEDVLSEWEEKVKKRMERQLEQRKKEQRQEQNEDTEEANKEEALIKKAISAN</sequence>
<feature type="transmembrane region" description="Helical" evidence="8">
    <location>
        <begin position="78"/>
        <end position="98"/>
    </location>
</feature>
<name>A0A265NBI6_9BACI</name>
<keyword evidence="5 8" id="KW-1133">Transmembrane helix</keyword>
<evidence type="ECO:0000256" key="1">
    <source>
        <dbReference type="ARBA" id="ARBA00004651"/>
    </source>
</evidence>
<dbReference type="PANTHER" id="PTHR37937">
    <property type="entry name" value="CONJUGATIVE TRANSFER: DNA TRANSPORT"/>
    <property type="match status" value="1"/>
</dbReference>
<dbReference type="InterPro" id="IPR027417">
    <property type="entry name" value="P-loop_NTPase"/>
</dbReference>
<feature type="region of interest" description="Disordered" evidence="7">
    <location>
        <begin position="722"/>
        <end position="758"/>
    </location>
</feature>
<dbReference type="Proteomes" id="UP000216498">
    <property type="component" value="Unassembled WGS sequence"/>
</dbReference>
<dbReference type="CDD" id="cd01127">
    <property type="entry name" value="TrwB_TraG_TraD_VirD4"/>
    <property type="match status" value="1"/>
</dbReference>
<keyword evidence="10" id="KW-1185">Reference proteome</keyword>
<organism evidence="9 10">
    <name type="scientific">Virgibacillus indicus</name>
    <dbReference type="NCBI Taxonomy" id="2024554"/>
    <lineage>
        <taxon>Bacteria</taxon>
        <taxon>Bacillati</taxon>
        <taxon>Bacillota</taxon>
        <taxon>Bacilli</taxon>
        <taxon>Bacillales</taxon>
        <taxon>Bacillaceae</taxon>
        <taxon>Virgibacillus</taxon>
    </lineage>
</organism>
<dbReference type="Pfam" id="PF02534">
    <property type="entry name" value="T4SS-DNA_transf"/>
    <property type="match status" value="1"/>
</dbReference>
<evidence type="ECO:0000256" key="2">
    <source>
        <dbReference type="ARBA" id="ARBA00008806"/>
    </source>
</evidence>
<reference evidence="9 10" key="1">
    <citation type="submission" date="2017-08" db="EMBL/GenBank/DDBJ databases">
        <title>Virgibacillus indicus sp. nov. and Virgibacillus profoundi sp. nov, two moderately halophilic bacteria isolated from marine sediment by using the Microfluidic Streak Plate.</title>
        <authorList>
            <person name="Xu B."/>
            <person name="Hu B."/>
            <person name="Wang J."/>
            <person name="Zhu Y."/>
            <person name="Huang L."/>
            <person name="Du W."/>
            <person name="Huang Y."/>
        </authorList>
    </citation>
    <scope>NUCLEOTIDE SEQUENCE [LARGE SCALE GENOMIC DNA]</scope>
    <source>
        <strain evidence="9 10">IO3-P2-C2</strain>
    </source>
</reference>
<comment type="caution">
    <text evidence="9">The sequence shown here is derived from an EMBL/GenBank/DDBJ whole genome shotgun (WGS) entry which is preliminary data.</text>
</comment>
<comment type="similarity">
    <text evidence="2">Belongs to the VirD4/TraG family.</text>
</comment>
<evidence type="ECO:0000256" key="7">
    <source>
        <dbReference type="SAM" id="MobiDB-lite"/>
    </source>
</evidence>
<evidence type="ECO:0000313" key="9">
    <source>
        <dbReference type="EMBL" id="OZU88646.1"/>
    </source>
</evidence>
<dbReference type="GO" id="GO:0005886">
    <property type="term" value="C:plasma membrane"/>
    <property type="evidence" value="ECO:0007669"/>
    <property type="project" value="UniProtKB-SubCell"/>
</dbReference>
<keyword evidence="4 8" id="KW-0812">Transmembrane</keyword>
<gene>
    <name evidence="9" type="ORF">CIL03_10165</name>
</gene>
<dbReference type="RefSeq" id="WP_094885742.1">
    <property type="nucleotide sequence ID" value="NZ_NPMS01000004.1"/>
</dbReference>
<evidence type="ECO:0000256" key="4">
    <source>
        <dbReference type="ARBA" id="ARBA00022692"/>
    </source>
</evidence>
<comment type="subcellular location">
    <subcellularLocation>
        <location evidence="1">Cell membrane</location>
        <topology evidence="1">Multi-pass membrane protein</topology>
    </subcellularLocation>
</comment>
<dbReference type="PANTHER" id="PTHR37937:SF1">
    <property type="entry name" value="CONJUGATIVE TRANSFER: DNA TRANSPORT"/>
    <property type="match status" value="1"/>
</dbReference>
<dbReference type="SUPFAM" id="SSF52540">
    <property type="entry name" value="P-loop containing nucleoside triphosphate hydrolases"/>
    <property type="match status" value="1"/>
</dbReference>
<dbReference type="InterPro" id="IPR051539">
    <property type="entry name" value="T4SS-coupling_protein"/>
</dbReference>
<dbReference type="AlphaFoldDB" id="A0A265NBI6"/>
<evidence type="ECO:0000256" key="6">
    <source>
        <dbReference type="ARBA" id="ARBA00023136"/>
    </source>
</evidence>
<evidence type="ECO:0000256" key="8">
    <source>
        <dbReference type="SAM" id="Phobius"/>
    </source>
</evidence>
<feature type="transmembrane region" description="Helical" evidence="8">
    <location>
        <begin position="20"/>
        <end position="42"/>
    </location>
</feature>
<dbReference type="NCBIfam" id="NF045973">
    <property type="entry name" value="conju_CD1115"/>
    <property type="match status" value="1"/>
</dbReference>
<keyword evidence="6 8" id="KW-0472">Membrane</keyword>
<accession>A0A265NBI6</accession>
<evidence type="ECO:0000256" key="3">
    <source>
        <dbReference type="ARBA" id="ARBA00022475"/>
    </source>
</evidence>
<protein>
    <submittedName>
        <fullName evidence="9">Type IV secretion system protein VirD4</fullName>
    </submittedName>
</protein>
<evidence type="ECO:0000313" key="10">
    <source>
        <dbReference type="Proteomes" id="UP000216498"/>
    </source>
</evidence>
<keyword evidence="3" id="KW-1003">Cell membrane</keyword>
<feature type="compositionally biased region" description="Basic and acidic residues" evidence="7">
    <location>
        <begin position="722"/>
        <end position="751"/>
    </location>
</feature>
<dbReference type="InterPro" id="IPR003688">
    <property type="entry name" value="TraG/VirD4"/>
</dbReference>
<dbReference type="OrthoDB" id="9766496at2"/>
<dbReference type="EMBL" id="NPMS01000004">
    <property type="protein sequence ID" value="OZU88646.1"/>
    <property type="molecule type" value="Genomic_DNA"/>
</dbReference>
<evidence type="ECO:0000256" key="5">
    <source>
        <dbReference type="ARBA" id="ARBA00022989"/>
    </source>
</evidence>
<dbReference type="Gene3D" id="3.40.50.300">
    <property type="entry name" value="P-loop containing nucleotide triphosphate hydrolases"/>
    <property type="match status" value="2"/>
</dbReference>
<proteinExistence type="inferred from homology"/>